<dbReference type="RefSeq" id="WP_067685625.1">
    <property type="nucleotide sequence ID" value="NZ_LLZH01000025.1"/>
</dbReference>
<proteinExistence type="predicted"/>
<comment type="caution">
    <text evidence="1">The sequence shown here is derived from an EMBL/GenBank/DDBJ whole genome shotgun (WGS) entry which is preliminary data.</text>
</comment>
<name>A0A0X3V8I7_9ACTN</name>
<gene>
    <name evidence="1" type="ORF">ADL15_06105</name>
</gene>
<dbReference type="Proteomes" id="UP000053244">
    <property type="component" value="Unassembled WGS sequence"/>
</dbReference>
<evidence type="ECO:0000313" key="2">
    <source>
        <dbReference type="Proteomes" id="UP000053244"/>
    </source>
</evidence>
<reference evidence="1 2" key="1">
    <citation type="submission" date="2015-10" db="EMBL/GenBank/DDBJ databases">
        <authorList>
            <person name="Gilbert D.G."/>
        </authorList>
    </citation>
    <scope>NUCLEOTIDE SEQUENCE [LARGE SCALE GENOMIC DNA]</scope>
    <source>
        <strain evidence="1 2">NRRL B-16712</strain>
    </source>
</reference>
<dbReference type="AlphaFoldDB" id="A0A0X3V8I7"/>
<accession>A0A0X3V8I7</accession>
<keyword evidence="2" id="KW-1185">Reference proteome</keyword>
<sequence length="327" mass="33520">MSDSDAYLSNDGTSSPYVGDLGITNTINPEVSALPFGETIPNVYKGVTEGDIAALTAGAGDLLGNAIAFEADPLNWLISAGLTFVIDFFQPLEDLLSLFTGNAERIEGYAKEWQRLGAALGPLADAVQQAAADHLIEWEGRDADAAKARLMDFGWGIRATGGEANSIAGLLVLFSKIMTAAQQIIIGIMATLVEWAIVTWGTALALAPETLGGSVAAAGAATGVEASIATSRAVAVVDRVVILLEKIGALLAKILPDALQGAVKEGIVGVGKAVTVKTLGQVAAVVLKDPGNYVSPLSGVAGGSQENGKTAYTEDGAAIDEALDVRK</sequence>
<organism evidence="1 2">
    <name type="scientific">Actinoplanes awajinensis subsp. mycoplanecinus</name>
    <dbReference type="NCBI Taxonomy" id="135947"/>
    <lineage>
        <taxon>Bacteria</taxon>
        <taxon>Bacillati</taxon>
        <taxon>Actinomycetota</taxon>
        <taxon>Actinomycetes</taxon>
        <taxon>Micromonosporales</taxon>
        <taxon>Micromonosporaceae</taxon>
        <taxon>Actinoplanes</taxon>
    </lineage>
</organism>
<protein>
    <submittedName>
        <fullName evidence="1">Uncharacterized protein</fullName>
    </submittedName>
</protein>
<dbReference type="OrthoDB" id="5180306at2"/>
<dbReference type="EMBL" id="LLZH01000025">
    <property type="protein sequence ID" value="KUL40562.1"/>
    <property type="molecule type" value="Genomic_DNA"/>
</dbReference>
<evidence type="ECO:0000313" key="1">
    <source>
        <dbReference type="EMBL" id="KUL40562.1"/>
    </source>
</evidence>